<dbReference type="Proteomes" id="UP000008888">
    <property type="component" value="Chromosome"/>
</dbReference>
<reference evidence="2 3" key="1">
    <citation type="journal article" date="2011" name="J. Bacteriol.">
        <title>Complete Genome Sequence of the Aerobic Marine Methanotroph Methylomonas methanica MC09.</title>
        <authorList>
            <person name="Boden R."/>
            <person name="Cunliffe M."/>
            <person name="Scanlan J."/>
            <person name="Moussard H."/>
            <person name="Kits K.D."/>
            <person name="Klotz M.G."/>
            <person name="Jetten M.S."/>
            <person name="Vuilleumier S."/>
            <person name="Han J."/>
            <person name="Peters L."/>
            <person name="Mikhailova N."/>
            <person name="Teshima H."/>
            <person name="Tapia R."/>
            <person name="Kyrpides N."/>
            <person name="Ivanova N."/>
            <person name="Pagani I."/>
            <person name="Cheng J.F."/>
            <person name="Goodwin L."/>
            <person name="Han C."/>
            <person name="Hauser L."/>
            <person name="Land M.L."/>
            <person name="Lapidus A."/>
            <person name="Lucas S."/>
            <person name="Pitluck S."/>
            <person name="Woyke T."/>
            <person name="Stein L."/>
            <person name="Murrell J.C."/>
        </authorList>
    </citation>
    <scope>NUCLEOTIDE SEQUENCE [LARGE SCALE GENOMIC DNA]</scope>
    <source>
        <strain evidence="2 3">MC09</strain>
    </source>
</reference>
<dbReference type="HOGENOM" id="CLU_074075_0_0_6"/>
<proteinExistence type="predicted"/>
<feature type="signal peptide" evidence="1">
    <location>
        <begin position="1"/>
        <end position="29"/>
    </location>
</feature>
<reference key="2">
    <citation type="submission" date="2011-05" db="EMBL/GenBank/DDBJ databases">
        <title>Complete genome sequence of the aerobic marine methanotroph Methylomonas methanica MC09.</title>
        <authorList>
            <person name="Boden R."/>
            <person name="Cunliffe M."/>
            <person name="Scanlan J."/>
            <person name="Moussard H."/>
            <person name="Kits K.D."/>
            <person name="Klotz M."/>
            <person name="Jetten M."/>
            <person name="Vuilleumier S."/>
            <person name="Han J."/>
            <person name="Peters L."/>
            <person name="Mikhailova N."/>
            <person name="Teshima H."/>
            <person name="Tapia R."/>
            <person name="Kyrpides N."/>
            <person name="Ivanova N."/>
            <person name="Pagani I."/>
            <person name="Cheng J.-F."/>
            <person name="Goodwin L."/>
            <person name="Han C."/>
            <person name="Hauser L."/>
            <person name="Land M."/>
            <person name="Lapidus A."/>
            <person name="Lucas S."/>
            <person name="Pitluck S."/>
            <person name="Woyke T."/>
            <person name="Stein L.Y."/>
            <person name="Murrell C."/>
        </authorList>
    </citation>
    <scope>NUCLEOTIDE SEQUENCE</scope>
    <source>
        <strain>MC09</strain>
    </source>
</reference>
<dbReference type="InterPro" id="IPR029058">
    <property type="entry name" value="AB_hydrolase_fold"/>
</dbReference>
<dbReference type="EMBL" id="CP002738">
    <property type="protein sequence ID" value="AEG01816.1"/>
    <property type="molecule type" value="Genomic_DNA"/>
</dbReference>
<keyword evidence="3" id="KW-1185">Reference proteome</keyword>
<feature type="chain" id="PRO_5003396403" evidence="1">
    <location>
        <begin position="30"/>
        <end position="267"/>
    </location>
</feature>
<dbReference type="STRING" id="857087.Metme_3447"/>
<evidence type="ECO:0000256" key="1">
    <source>
        <dbReference type="SAM" id="SignalP"/>
    </source>
</evidence>
<accession>G0A722</accession>
<gene>
    <name evidence="2" type="ordered locus">Metme_3447</name>
</gene>
<keyword evidence="1" id="KW-0732">Signal</keyword>
<dbReference type="KEGG" id="mmt:Metme_3447"/>
<dbReference type="SUPFAM" id="SSF53474">
    <property type="entry name" value="alpha/beta-Hydrolases"/>
    <property type="match status" value="1"/>
</dbReference>
<name>G0A722_METMM</name>
<dbReference type="Gene3D" id="3.40.50.1820">
    <property type="entry name" value="alpha/beta hydrolase"/>
    <property type="match status" value="1"/>
</dbReference>
<evidence type="ECO:0000313" key="2">
    <source>
        <dbReference type="EMBL" id="AEG01816.1"/>
    </source>
</evidence>
<dbReference type="AlphaFoldDB" id="G0A722"/>
<evidence type="ECO:0000313" key="3">
    <source>
        <dbReference type="Proteomes" id="UP000008888"/>
    </source>
</evidence>
<dbReference type="eggNOG" id="COG1073">
    <property type="taxonomic scope" value="Bacteria"/>
</dbReference>
<reference evidence="3" key="3">
    <citation type="submission" date="2011-05" db="EMBL/GenBank/DDBJ databases">
        <title>Complete sequence of Methylomonas methanica MC09.</title>
        <authorList>
            <consortium name="US DOE Joint Genome Institute"/>
            <person name="Lucas S."/>
            <person name="Han J."/>
            <person name="Lapidus A."/>
            <person name="Cheng J.-F."/>
            <person name="Goodwin L."/>
            <person name="Pitluck S."/>
            <person name="Peters L."/>
            <person name="Mikhailova N."/>
            <person name="Teshima H."/>
            <person name="Han C."/>
            <person name="Tapia R."/>
            <person name="Land M."/>
            <person name="Hauser L."/>
            <person name="Kyrpides N."/>
            <person name="Ivanova N."/>
            <person name="Pagani I."/>
            <person name="Stein L."/>
            <person name="Woyke T."/>
        </authorList>
    </citation>
    <scope>NUCLEOTIDE SEQUENCE [LARGE SCALE GENOMIC DNA]</scope>
    <source>
        <strain evidence="3">MC09</strain>
    </source>
</reference>
<sequence length="267" mass="29730">MIPLARRLVCLCCLLLAAACSSPSIKLHAQAEQLNLQTIELQGGPYRLTAFFRPGQPANQTLHVYLEGDGRPWQQGRWPAADPTTRSSLMLPLLGLDPNPALYLGRPCYNGHAADPGCEAALWTSARYGETVVGAMTEALKRFCKRHGFRQLVLIGHSGGGSLAMLLAGRLSQTVLIVTLAGNYDIDSWTEYHHYLPLNESLNPARQPETGVPERHFLAERDRTVPPDLFVTALSRRTHSHVEILPRIEHHNGWLEVWPQILNRITE</sequence>
<organism evidence="2 3">
    <name type="scientific">Methylomonas methanica (strain DSM 25384 / MC09)</name>
    <dbReference type="NCBI Taxonomy" id="857087"/>
    <lineage>
        <taxon>Bacteria</taxon>
        <taxon>Pseudomonadati</taxon>
        <taxon>Pseudomonadota</taxon>
        <taxon>Gammaproteobacteria</taxon>
        <taxon>Methylococcales</taxon>
        <taxon>Methylococcaceae</taxon>
        <taxon>Methylomonas</taxon>
    </lineage>
</organism>
<dbReference type="PROSITE" id="PS51257">
    <property type="entry name" value="PROKAR_LIPOPROTEIN"/>
    <property type="match status" value="1"/>
</dbReference>
<protein>
    <submittedName>
        <fullName evidence="2">Uncharacterized protein</fullName>
    </submittedName>
</protein>